<dbReference type="RefSeq" id="WP_241273098.1">
    <property type="nucleotide sequence ID" value="NZ_JAKZGS010000001.1"/>
</dbReference>
<dbReference type="Proteomes" id="UP001165488">
    <property type="component" value="Unassembled WGS sequence"/>
</dbReference>
<keyword evidence="2" id="KW-1185">Reference proteome</keyword>
<evidence type="ECO:0000313" key="2">
    <source>
        <dbReference type="Proteomes" id="UP001165488"/>
    </source>
</evidence>
<name>A0ABS9UIX5_9BACT</name>
<accession>A0ABS9UIX5</accession>
<gene>
    <name evidence="1" type="ORF">MM236_01195</name>
</gene>
<dbReference type="EMBL" id="JAKZGS010000001">
    <property type="protein sequence ID" value="MCH7396577.1"/>
    <property type="molecule type" value="Genomic_DNA"/>
</dbReference>
<reference evidence="1" key="1">
    <citation type="submission" date="2022-03" db="EMBL/GenBank/DDBJ databases">
        <title>De novo assembled genomes of Belliella spp. (Cyclobacteriaceae) strains.</title>
        <authorList>
            <person name="Szabo A."/>
            <person name="Korponai K."/>
            <person name="Felfoldi T."/>
        </authorList>
    </citation>
    <scope>NUCLEOTIDE SEQUENCE</scope>
    <source>
        <strain evidence="1">DSM 107340</strain>
    </source>
</reference>
<protein>
    <submittedName>
        <fullName evidence="1">Uncharacterized protein</fullName>
    </submittedName>
</protein>
<proteinExistence type="predicted"/>
<comment type="caution">
    <text evidence="1">The sequence shown here is derived from an EMBL/GenBank/DDBJ whole genome shotgun (WGS) entry which is preliminary data.</text>
</comment>
<sequence length="143" mass="17026">MDTLTPLFEKLRQNEKRISENHLKFLNRINDLMIKYNAVIRLLEKSTKDTIIIAGGKERNDLKITIKEKYGEFKWVFRLRFSSNGNLIHELSTPYLDDKDYKRELQIDELDNEINDLKLIKSFIDNYVNSKTENNFNSYTFLG</sequence>
<evidence type="ECO:0000313" key="1">
    <source>
        <dbReference type="EMBL" id="MCH7396577.1"/>
    </source>
</evidence>
<organism evidence="1 2">
    <name type="scientific">Belliella calami</name>
    <dbReference type="NCBI Taxonomy" id="2923436"/>
    <lineage>
        <taxon>Bacteria</taxon>
        <taxon>Pseudomonadati</taxon>
        <taxon>Bacteroidota</taxon>
        <taxon>Cytophagia</taxon>
        <taxon>Cytophagales</taxon>
        <taxon>Cyclobacteriaceae</taxon>
        <taxon>Belliella</taxon>
    </lineage>
</organism>